<evidence type="ECO:0000313" key="2">
    <source>
        <dbReference type="EMBL" id="CAG8709605.1"/>
    </source>
</evidence>
<dbReference type="Proteomes" id="UP000789375">
    <property type="component" value="Unassembled WGS sequence"/>
</dbReference>
<gene>
    <name evidence="2" type="ORF">FMOSSE_LOCUS14238</name>
</gene>
<reference evidence="2" key="1">
    <citation type="submission" date="2021-06" db="EMBL/GenBank/DDBJ databases">
        <authorList>
            <person name="Kallberg Y."/>
            <person name="Tangrot J."/>
            <person name="Rosling A."/>
        </authorList>
    </citation>
    <scope>NUCLEOTIDE SEQUENCE</scope>
    <source>
        <strain evidence="2">87-6 pot B 2015</strain>
    </source>
</reference>
<keyword evidence="1" id="KW-0472">Membrane</keyword>
<evidence type="ECO:0000313" key="3">
    <source>
        <dbReference type="Proteomes" id="UP000789375"/>
    </source>
</evidence>
<keyword evidence="1" id="KW-1133">Transmembrane helix</keyword>
<proteinExistence type="predicted"/>
<keyword evidence="1" id="KW-0812">Transmembrane</keyword>
<sequence length="51" mass="5632">MALISLALRSNLWFLILTDASILVVVSFTLVYNWAYFMVEPSYGGSNGCSP</sequence>
<comment type="caution">
    <text evidence="2">The sequence shown here is derived from an EMBL/GenBank/DDBJ whole genome shotgun (WGS) entry which is preliminary data.</text>
</comment>
<evidence type="ECO:0000256" key="1">
    <source>
        <dbReference type="SAM" id="Phobius"/>
    </source>
</evidence>
<feature type="transmembrane region" description="Helical" evidence="1">
    <location>
        <begin position="12"/>
        <end position="35"/>
    </location>
</feature>
<name>A0A9N9HX30_FUNMO</name>
<dbReference type="EMBL" id="CAJVPP010010292">
    <property type="protein sequence ID" value="CAG8709605.1"/>
    <property type="molecule type" value="Genomic_DNA"/>
</dbReference>
<accession>A0A9N9HX30</accession>
<feature type="non-terminal residue" evidence="2">
    <location>
        <position position="51"/>
    </location>
</feature>
<keyword evidence="3" id="KW-1185">Reference proteome</keyword>
<organism evidence="2 3">
    <name type="scientific">Funneliformis mosseae</name>
    <name type="common">Endomycorrhizal fungus</name>
    <name type="synonym">Glomus mosseae</name>
    <dbReference type="NCBI Taxonomy" id="27381"/>
    <lineage>
        <taxon>Eukaryota</taxon>
        <taxon>Fungi</taxon>
        <taxon>Fungi incertae sedis</taxon>
        <taxon>Mucoromycota</taxon>
        <taxon>Glomeromycotina</taxon>
        <taxon>Glomeromycetes</taxon>
        <taxon>Glomerales</taxon>
        <taxon>Glomeraceae</taxon>
        <taxon>Funneliformis</taxon>
    </lineage>
</organism>
<protein>
    <submittedName>
        <fullName evidence="2">12519_t:CDS:1</fullName>
    </submittedName>
</protein>
<dbReference type="AlphaFoldDB" id="A0A9N9HX30"/>